<evidence type="ECO:0000313" key="8">
    <source>
        <dbReference type="Proteomes" id="UP000232806"/>
    </source>
</evidence>
<dbReference type="Gene3D" id="3.30.160.40">
    <property type="entry name" value="Porphobilinogen deaminase, C-terminal domain"/>
    <property type="match status" value="1"/>
</dbReference>
<dbReference type="CDD" id="cd13644">
    <property type="entry name" value="PBP2_HemC_archaea"/>
    <property type="match status" value="1"/>
</dbReference>
<comment type="similarity">
    <text evidence="1 4">Belongs to the HMBS family.</text>
</comment>
<reference evidence="7 8" key="1">
    <citation type="submission" date="2016-10" db="EMBL/GenBank/DDBJ databases">
        <title>Comparative genomics between deep and shallow subseafloor isolates.</title>
        <authorList>
            <person name="Ishii S."/>
            <person name="Miller J.R."/>
            <person name="Sutton G."/>
            <person name="Suzuki S."/>
            <person name="Methe B."/>
            <person name="Inagaki F."/>
            <person name="Imachi H."/>
        </authorList>
    </citation>
    <scope>NUCLEOTIDE SEQUENCE [LARGE SCALE GENOMIC DNA]</scope>
    <source>
        <strain evidence="7 8">MO-MB1</strain>
    </source>
</reference>
<dbReference type="PANTHER" id="PTHR11557:SF0">
    <property type="entry name" value="PORPHOBILINOGEN DEAMINASE"/>
    <property type="match status" value="1"/>
</dbReference>
<feature type="domain" description="Porphobilinogen deaminase N-terminal" evidence="5">
    <location>
        <begin position="2"/>
        <end position="203"/>
    </location>
</feature>
<dbReference type="InterPro" id="IPR036803">
    <property type="entry name" value="Porphobilinogen_deaminase_C_sf"/>
</dbReference>
<dbReference type="PIRSF" id="PIRSF001438">
    <property type="entry name" value="4pyrrol_synth_OHMeBilane_synth"/>
    <property type="match status" value="1"/>
</dbReference>
<gene>
    <name evidence="4" type="primary">hemC</name>
    <name evidence="7" type="ORF">BK007_01510</name>
</gene>
<dbReference type="InterPro" id="IPR022418">
    <property type="entry name" value="Porphobilinogen_deaminase_C"/>
</dbReference>
<evidence type="ECO:0000313" key="7">
    <source>
        <dbReference type="EMBL" id="AUB54821.1"/>
    </source>
</evidence>
<dbReference type="AlphaFoldDB" id="A0A2H4V9Q2"/>
<feature type="domain" description="Porphobilinogen deaminase C-terminal" evidence="6">
    <location>
        <begin position="217"/>
        <end position="285"/>
    </location>
</feature>
<evidence type="ECO:0000259" key="5">
    <source>
        <dbReference type="Pfam" id="PF01379"/>
    </source>
</evidence>
<dbReference type="Pfam" id="PF01379">
    <property type="entry name" value="Porphobil_deam"/>
    <property type="match status" value="1"/>
</dbReference>
<dbReference type="GeneID" id="35120228"/>
<comment type="catalytic activity">
    <reaction evidence="4">
        <text>4 porphobilinogen + H2O = hydroxymethylbilane + 4 NH4(+)</text>
        <dbReference type="Rhea" id="RHEA:13185"/>
        <dbReference type="ChEBI" id="CHEBI:15377"/>
        <dbReference type="ChEBI" id="CHEBI:28938"/>
        <dbReference type="ChEBI" id="CHEBI:57845"/>
        <dbReference type="ChEBI" id="CHEBI:58126"/>
        <dbReference type="EC" id="2.5.1.61"/>
    </reaction>
</comment>
<dbReference type="Proteomes" id="UP000232806">
    <property type="component" value="Chromosome"/>
</dbReference>
<comment type="cofactor">
    <cofactor evidence="4">
        <name>dipyrromethane</name>
        <dbReference type="ChEBI" id="CHEBI:60342"/>
    </cofactor>
    <text evidence="4">Binds 1 dipyrromethane group covalently.</text>
</comment>
<dbReference type="SUPFAM" id="SSF54782">
    <property type="entry name" value="Porphobilinogen deaminase (hydroxymethylbilane synthase), C-terminal domain"/>
    <property type="match status" value="1"/>
</dbReference>
<sequence length="290" mass="32107">MQVGTRGSSLAMVQTKNIISSLRNITDEKIDIKIIKSTGDKIKDSQLYNIDVKGIFTKELDKAVLEEEVDFAVHSLKDLPSELNDDLEIMAVPPRESPHDALVSSYKWEELPEGATLGTSSIRREAFCKYHQKDVDIQPIRGNVETRIRKVEAGEYQATLIAEAGLKRLGLTDHIQQRFSLDYITPAAGQGALAVVARKDTDKKKVLNALNHKKSYLEITAEKKVLEVLGVGCQWPLGVCAQAQGDELELQTILLTKEGELVSKHSMRGPISQAENIGLEIANRMGDDCQ</sequence>
<keyword evidence="2 4" id="KW-0808">Transferase</keyword>
<dbReference type="Gene3D" id="3.40.190.10">
    <property type="entry name" value="Periplasmic binding protein-like II"/>
    <property type="match status" value="2"/>
</dbReference>
<evidence type="ECO:0000256" key="3">
    <source>
        <dbReference type="ARBA" id="ARBA00023244"/>
    </source>
</evidence>
<dbReference type="NCBIfam" id="TIGR00212">
    <property type="entry name" value="hemC"/>
    <property type="match status" value="1"/>
</dbReference>
<dbReference type="GO" id="GO:0005737">
    <property type="term" value="C:cytoplasm"/>
    <property type="evidence" value="ECO:0007669"/>
    <property type="project" value="UniProtKB-UniRule"/>
</dbReference>
<dbReference type="OrthoDB" id="8042at2157"/>
<protein>
    <recommendedName>
        <fullName evidence="4">Probable porphobilinogen deaminase</fullName>
        <shortName evidence="4">PBG</shortName>
        <ecNumber evidence="4">2.5.1.61</ecNumber>
    </recommendedName>
    <alternativeName>
        <fullName evidence="4">Hydroxymethylbilane synthase</fullName>
        <shortName evidence="4">HMBS</shortName>
    </alternativeName>
    <alternativeName>
        <fullName evidence="4">Pre-uroporphyrinogen synthase</fullName>
    </alternativeName>
</protein>
<evidence type="ECO:0000256" key="1">
    <source>
        <dbReference type="ARBA" id="ARBA00005638"/>
    </source>
</evidence>
<comment type="miscellaneous">
    <text evidence="4">The porphobilinogen subunits are added to the dipyrromethane group.</text>
</comment>
<dbReference type="PRINTS" id="PR00151">
    <property type="entry name" value="PORPHBDMNASE"/>
</dbReference>
<comment type="function">
    <text evidence="4">Tetrapolymerization of the monopyrrole PBG into the hydroxymethylbilane pre-uroporphyrinogen in several discrete steps.</text>
</comment>
<dbReference type="GO" id="GO:0006782">
    <property type="term" value="P:protoporphyrinogen IX biosynthetic process"/>
    <property type="evidence" value="ECO:0007669"/>
    <property type="project" value="UniProtKB-UniRule"/>
</dbReference>
<dbReference type="PANTHER" id="PTHR11557">
    <property type="entry name" value="PORPHOBILINOGEN DEAMINASE"/>
    <property type="match status" value="1"/>
</dbReference>
<evidence type="ECO:0000259" key="6">
    <source>
        <dbReference type="Pfam" id="PF03900"/>
    </source>
</evidence>
<keyword evidence="3 4" id="KW-0627">Porphyrin biosynthesis</keyword>
<dbReference type="RefSeq" id="WP_100904799.1">
    <property type="nucleotide sequence ID" value="NZ_CP017766.1"/>
</dbReference>
<dbReference type="FunFam" id="3.40.190.10:FF:000005">
    <property type="entry name" value="Porphobilinogen deaminase"/>
    <property type="match status" value="1"/>
</dbReference>
<evidence type="ECO:0000256" key="4">
    <source>
        <dbReference type="HAMAP-Rule" id="MF_00260"/>
    </source>
</evidence>
<dbReference type="HAMAP" id="MF_00260">
    <property type="entry name" value="Porphobil_deam"/>
    <property type="match status" value="1"/>
</dbReference>
<dbReference type="InterPro" id="IPR022417">
    <property type="entry name" value="Porphobilin_deaminase_N"/>
</dbReference>
<dbReference type="SUPFAM" id="SSF53850">
    <property type="entry name" value="Periplasmic binding protein-like II"/>
    <property type="match status" value="1"/>
</dbReference>
<evidence type="ECO:0000256" key="2">
    <source>
        <dbReference type="ARBA" id="ARBA00022679"/>
    </source>
</evidence>
<name>A0A2H4V9Q2_9EURY</name>
<organism evidence="7 8">
    <name type="scientific">Methanobacterium subterraneum</name>
    <dbReference type="NCBI Taxonomy" id="59277"/>
    <lineage>
        <taxon>Archaea</taxon>
        <taxon>Methanobacteriati</taxon>
        <taxon>Methanobacteriota</taxon>
        <taxon>Methanomada group</taxon>
        <taxon>Methanobacteria</taxon>
        <taxon>Methanobacteriales</taxon>
        <taxon>Methanobacteriaceae</taxon>
        <taxon>Methanobacterium</taxon>
    </lineage>
</organism>
<dbReference type="Pfam" id="PF03900">
    <property type="entry name" value="Porphobil_deamC"/>
    <property type="match status" value="1"/>
</dbReference>
<dbReference type="EC" id="2.5.1.61" evidence="4"/>
<accession>A0A2H4V9Q2</accession>
<dbReference type="EMBL" id="CP017766">
    <property type="protein sequence ID" value="AUB54821.1"/>
    <property type="molecule type" value="Genomic_DNA"/>
</dbReference>
<dbReference type="InterPro" id="IPR000860">
    <property type="entry name" value="HemC"/>
</dbReference>
<proteinExistence type="inferred from homology"/>
<feature type="modified residue" description="S-(dipyrrolylmethanemethyl)cysteine" evidence="4">
    <location>
        <position position="233"/>
    </location>
</feature>
<dbReference type="GO" id="GO:0004418">
    <property type="term" value="F:hydroxymethylbilane synthase activity"/>
    <property type="evidence" value="ECO:0007669"/>
    <property type="project" value="UniProtKB-UniRule"/>
</dbReference>